<dbReference type="VEuPathDB" id="FungiDB:AeMF1_021245"/>
<gene>
    <name evidence="1" type="ORF">Ae201684_018900</name>
</gene>
<name>A0A6G0W6U0_9STRA</name>
<keyword evidence="2" id="KW-1185">Reference proteome</keyword>
<sequence length="234" mass="26243">MIASSRKTDNPLSLTDDRAICIFTATENPSVLAKLHLFPHEHTTLVVHFSRGIVSLRRNHKVVNVDACQIVIEPRGENQVVFQHTFDDSSNLIFSSELEAVTFVGAIHLVRHLAAQRDPEENSQDSDTTMLSKFTKHSLEYAEELWSLILWQRSYEFYSIVATLNGIVAEAESSTVNAESIGTKLSDLFQRFESEATLDETVELDGSTHFTLTPVDVLLLQILALQEHANCIMT</sequence>
<protein>
    <submittedName>
        <fullName evidence="1">Uncharacterized protein</fullName>
    </submittedName>
</protein>
<organism evidence="1 2">
    <name type="scientific">Aphanomyces euteiches</name>
    <dbReference type="NCBI Taxonomy" id="100861"/>
    <lineage>
        <taxon>Eukaryota</taxon>
        <taxon>Sar</taxon>
        <taxon>Stramenopiles</taxon>
        <taxon>Oomycota</taxon>
        <taxon>Saprolegniomycetes</taxon>
        <taxon>Saprolegniales</taxon>
        <taxon>Verrucalvaceae</taxon>
        <taxon>Aphanomyces</taxon>
    </lineage>
</organism>
<comment type="caution">
    <text evidence="1">The sequence shown here is derived from an EMBL/GenBank/DDBJ whole genome shotgun (WGS) entry which is preliminary data.</text>
</comment>
<dbReference type="EMBL" id="VJMJ01000364">
    <property type="protein sequence ID" value="KAF0721792.1"/>
    <property type="molecule type" value="Genomic_DNA"/>
</dbReference>
<accession>A0A6G0W6U0</accession>
<evidence type="ECO:0000313" key="2">
    <source>
        <dbReference type="Proteomes" id="UP000481153"/>
    </source>
</evidence>
<reference evidence="1 2" key="1">
    <citation type="submission" date="2019-07" db="EMBL/GenBank/DDBJ databases">
        <title>Genomics analysis of Aphanomyces spp. identifies a new class of oomycete effector associated with host adaptation.</title>
        <authorList>
            <person name="Gaulin E."/>
        </authorList>
    </citation>
    <scope>NUCLEOTIDE SEQUENCE [LARGE SCALE GENOMIC DNA]</scope>
    <source>
        <strain evidence="1 2">ATCC 201684</strain>
    </source>
</reference>
<dbReference type="Proteomes" id="UP000481153">
    <property type="component" value="Unassembled WGS sequence"/>
</dbReference>
<proteinExistence type="predicted"/>
<dbReference type="AlphaFoldDB" id="A0A6G0W6U0"/>
<evidence type="ECO:0000313" key="1">
    <source>
        <dbReference type="EMBL" id="KAF0721792.1"/>
    </source>
</evidence>